<dbReference type="PANTHER" id="PTHR34943:SF2">
    <property type="entry name" value="PROTEIN COFACTOR ASSEMBLY OF COMPLEX C SUBUNIT B CCB4, CHLOROPLASTIC"/>
    <property type="match status" value="1"/>
</dbReference>
<keyword evidence="1" id="KW-0472">Membrane</keyword>
<evidence type="ECO:0000313" key="3">
    <source>
        <dbReference type="Proteomes" id="UP000003781"/>
    </source>
</evidence>
<dbReference type="PANTHER" id="PTHR34943">
    <property type="match status" value="1"/>
</dbReference>
<dbReference type="InterPro" id="IPR021325">
    <property type="entry name" value="CCB2/CCB4"/>
</dbReference>
<feature type="transmembrane region" description="Helical" evidence="1">
    <location>
        <begin position="74"/>
        <end position="93"/>
    </location>
</feature>
<keyword evidence="3" id="KW-1185">Reference proteome</keyword>
<comment type="caution">
    <text evidence="2">The sequence shown here is derived from an EMBL/GenBank/DDBJ whole genome shotgun (WGS) entry which is preliminary data.</text>
</comment>
<dbReference type="Pfam" id="PF11152">
    <property type="entry name" value="CCB2_CCB4"/>
    <property type="match status" value="1"/>
</dbReference>
<reference evidence="2 3" key="1">
    <citation type="submission" date="2007-03" db="EMBL/GenBank/DDBJ databases">
        <authorList>
            <person name="Stal L."/>
            <person name="Ferriera S."/>
            <person name="Johnson J."/>
            <person name="Kravitz S."/>
            <person name="Beeson K."/>
            <person name="Sutton G."/>
            <person name="Rogers Y.-H."/>
            <person name="Friedman R."/>
            <person name="Frazier M."/>
            <person name="Venter J.C."/>
        </authorList>
    </citation>
    <scope>NUCLEOTIDE SEQUENCE [LARGE SCALE GENOMIC DNA]</scope>
    <source>
        <strain evidence="2 3">CCY0110</strain>
    </source>
</reference>
<dbReference type="Gene3D" id="3.30.450.40">
    <property type="match status" value="1"/>
</dbReference>
<name>A3IK55_9CHRO</name>
<evidence type="ECO:0000313" key="2">
    <source>
        <dbReference type="EMBL" id="EAZ93044.1"/>
    </source>
</evidence>
<organism evidence="2 3">
    <name type="scientific">Crocosphaera chwakensis CCY0110</name>
    <dbReference type="NCBI Taxonomy" id="391612"/>
    <lineage>
        <taxon>Bacteria</taxon>
        <taxon>Bacillati</taxon>
        <taxon>Cyanobacteriota</taxon>
        <taxon>Cyanophyceae</taxon>
        <taxon>Oscillatoriophycideae</taxon>
        <taxon>Chroococcales</taxon>
        <taxon>Aphanothecaceae</taxon>
        <taxon>Crocosphaera</taxon>
        <taxon>Crocosphaera chwakensis</taxon>
    </lineage>
</organism>
<evidence type="ECO:0000256" key="1">
    <source>
        <dbReference type="SAM" id="Phobius"/>
    </source>
</evidence>
<dbReference type="AlphaFoldDB" id="A3IK55"/>
<dbReference type="InterPro" id="IPR044705">
    <property type="entry name" value="CCB4"/>
</dbReference>
<dbReference type="EMBL" id="AAXW01000003">
    <property type="protein sequence ID" value="EAZ93044.1"/>
    <property type="molecule type" value="Genomic_DNA"/>
</dbReference>
<dbReference type="eggNOG" id="COG2203">
    <property type="taxonomic scope" value="Bacteria"/>
</dbReference>
<keyword evidence="1" id="KW-0812">Transmembrane</keyword>
<dbReference type="InterPro" id="IPR029016">
    <property type="entry name" value="GAF-like_dom_sf"/>
</dbReference>
<protein>
    <recommendedName>
        <fullName evidence="4">Cofactor assembly of complex C subunit B</fullName>
    </recommendedName>
</protein>
<accession>A3IK55</accession>
<dbReference type="SUPFAM" id="SSF55781">
    <property type="entry name" value="GAF domain-like"/>
    <property type="match status" value="1"/>
</dbReference>
<gene>
    <name evidence="2" type="ORF">CY0110_03209</name>
</gene>
<keyword evidence="1" id="KW-1133">Transmembrane helix</keyword>
<sequence>MLPKKATINFILEKNIAIIKSDPQHHCFQSIMKSDPNRILRLIPLFAGSLGGILLLINRLMTVQLTESQARSDVLGVILSGVLILVGLIWQQIQPRSPDAVILEGEEGIEFNPNLPDSIKTELAWASHLVLTNTVTRSLVVYYQDTVLLRRGILGPNAQVTPGKILQRVLETQKPIYLVNLNLYPGKIEFDYLPLNTQGVICQPLGNRGAMILGANVPRSYTKQDENWIEGIADKLTLTLETELSSVKL</sequence>
<dbReference type="GO" id="GO:0010190">
    <property type="term" value="P:cytochrome b6f complex assembly"/>
    <property type="evidence" value="ECO:0007669"/>
    <property type="project" value="TreeGrafter"/>
</dbReference>
<dbReference type="Proteomes" id="UP000003781">
    <property type="component" value="Unassembled WGS sequence"/>
</dbReference>
<evidence type="ECO:0008006" key="4">
    <source>
        <dbReference type="Google" id="ProtNLM"/>
    </source>
</evidence>
<proteinExistence type="predicted"/>
<feature type="transmembrane region" description="Helical" evidence="1">
    <location>
        <begin position="42"/>
        <end position="62"/>
    </location>
</feature>